<accession>A0A3S0J456</accession>
<comment type="caution">
    <text evidence="2">The sequence shown here is derived from an EMBL/GenBank/DDBJ whole genome shotgun (WGS) entry which is preliminary data.</text>
</comment>
<evidence type="ECO:0000256" key="1">
    <source>
        <dbReference type="SAM" id="Phobius"/>
    </source>
</evidence>
<evidence type="ECO:0000313" key="2">
    <source>
        <dbReference type="EMBL" id="RTQ94016.1"/>
    </source>
</evidence>
<dbReference type="OrthoDB" id="8757095at2"/>
<organism evidence="2 3">
    <name type="scientific">Lysinibacillus telephonicus</name>
    <dbReference type="NCBI Taxonomy" id="1714840"/>
    <lineage>
        <taxon>Bacteria</taxon>
        <taxon>Bacillati</taxon>
        <taxon>Bacillota</taxon>
        <taxon>Bacilli</taxon>
        <taxon>Bacillales</taxon>
        <taxon>Bacillaceae</taxon>
        <taxon>Lysinibacillus</taxon>
    </lineage>
</organism>
<proteinExistence type="predicted"/>
<protein>
    <submittedName>
        <fullName evidence="2">DUF2812 domain-containing protein</fullName>
    </submittedName>
</protein>
<gene>
    <name evidence="2" type="ORF">EKG35_06835</name>
</gene>
<dbReference type="InterPro" id="IPR021359">
    <property type="entry name" value="DUF2812"/>
</dbReference>
<evidence type="ECO:0000313" key="3">
    <source>
        <dbReference type="Proteomes" id="UP000276349"/>
    </source>
</evidence>
<keyword evidence="1" id="KW-1133">Transmembrane helix</keyword>
<keyword evidence="3" id="KW-1185">Reference proteome</keyword>
<dbReference type="Pfam" id="PF11193">
    <property type="entry name" value="DUF2812"/>
    <property type="match status" value="1"/>
</dbReference>
<keyword evidence="1" id="KW-0472">Membrane</keyword>
<keyword evidence="1" id="KW-0812">Transmembrane</keyword>
<reference evidence="2 3" key="1">
    <citation type="submission" date="2018-12" db="EMBL/GenBank/DDBJ databases">
        <authorList>
            <person name="Yu L."/>
        </authorList>
    </citation>
    <scope>NUCLEOTIDE SEQUENCE [LARGE SCALE GENOMIC DNA]</scope>
    <source>
        <strain evidence="2 3">S5H2222</strain>
    </source>
</reference>
<dbReference type="EMBL" id="RXNR01000014">
    <property type="protein sequence ID" value="RTQ94016.1"/>
    <property type="molecule type" value="Genomic_DNA"/>
</dbReference>
<name>A0A3S0J456_9BACI</name>
<sequence>MRKFKYFIDYDKEEKWLKEMANKGYQLESVSFGYKFRQAEPKDTVIKIDYRIFKKQEDFIEYCTLFEDSGWQHIIGTKSSGAQYFKKMDHNSDDDIFSDKKSRAGKYKRLSNMFMQMAICYLPIFVALQTTGAIDIEAIVDPKSLYYTQGLWEMHGLSFWRAFLFETPFAFFRGLVWLVIPISLISFLFFSYKANRLYEKTLN</sequence>
<dbReference type="AlphaFoldDB" id="A0A3S0J456"/>
<dbReference type="Proteomes" id="UP000276349">
    <property type="component" value="Unassembled WGS sequence"/>
</dbReference>
<feature type="transmembrane region" description="Helical" evidence="1">
    <location>
        <begin position="170"/>
        <end position="190"/>
    </location>
</feature>